<reference evidence="3" key="1">
    <citation type="submission" date="2023-08" db="EMBL/GenBank/DDBJ databases">
        <authorList>
            <person name="Chen Y."/>
            <person name="Shah S."/>
            <person name="Dougan E. K."/>
            <person name="Thang M."/>
            <person name="Chan C."/>
        </authorList>
    </citation>
    <scope>NUCLEOTIDE SEQUENCE</scope>
</reference>
<dbReference type="EMBL" id="CAUJNA010003802">
    <property type="protein sequence ID" value="CAJ1410026.1"/>
    <property type="molecule type" value="Genomic_DNA"/>
</dbReference>
<evidence type="ECO:0000313" key="4">
    <source>
        <dbReference type="Proteomes" id="UP001178507"/>
    </source>
</evidence>
<dbReference type="Proteomes" id="UP001178507">
    <property type="component" value="Unassembled WGS sequence"/>
</dbReference>
<dbReference type="SUPFAM" id="SSF51445">
    <property type="entry name" value="(Trans)glycosidases"/>
    <property type="match status" value="1"/>
</dbReference>
<feature type="region of interest" description="Disordered" evidence="2">
    <location>
        <begin position="498"/>
        <end position="548"/>
    </location>
</feature>
<evidence type="ECO:0000313" key="3">
    <source>
        <dbReference type="EMBL" id="CAJ1410026.1"/>
    </source>
</evidence>
<organism evidence="3 4">
    <name type="scientific">Effrenium voratum</name>
    <dbReference type="NCBI Taxonomy" id="2562239"/>
    <lineage>
        <taxon>Eukaryota</taxon>
        <taxon>Sar</taxon>
        <taxon>Alveolata</taxon>
        <taxon>Dinophyceae</taxon>
        <taxon>Suessiales</taxon>
        <taxon>Symbiodiniaceae</taxon>
        <taxon>Effrenium</taxon>
    </lineage>
</organism>
<keyword evidence="1" id="KW-0175">Coiled coil</keyword>
<feature type="compositionally biased region" description="Basic and acidic residues" evidence="2">
    <location>
        <begin position="506"/>
        <end position="522"/>
    </location>
</feature>
<feature type="region of interest" description="Disordered" evidence="2">
    <location>
        <begin position="418"/>
        <end position="446"/>
    </location>
</feature>
<evidence type="ECO:0000256" key="1">
    <source>
        <dbReference type="SAM" id="Coils"/>
    </source>
</evidence>
<sequence>MALRGSALERRKSAGLGRAVPAGGGPANWLPATCGNVFELFDPAAFAGTLLRAERELRLARAAGFTTMRVFLHEELFFRHGEEFLGRVEALLGLFERHGVSAMLVLFDACWRPDAPEAEEDLFLADVHNSAWVQCPTHHVLRGFGANEAWAVARLRRYVEQTVRRFALDPRVAVWDIYNEPTQRQSEHLILPRLASLKGWQGYPEHWLLDGPKLQTVLALLQQAFDWARLAEPMQPLTTAVWEFPAEGDDEDVKQFKDMLNQQLLDLSDVPSLHCYCSPDELEQRLVSLEALQRGPALVTEFMARVQNSTLINSLPVLKRRQVPAAYVWGLFNGRSNTHVAWNTWINTDFTEKDLWFHDVFHENGTAYNADELMHAWYHTTGSAGRVSAVSVAVLPGDAEPEPLEIPFSDEEDEVTMLSNSSGLRPAPVRQARTRKTRRVTVVSSGSDGSVAHTFPVLALPVEAAQVDEVDELTAELAETEELKQRMTRLMALVDTEVNEGSFEPDGEKEHETSVAEGERNSMGEGSPEIGSETSPAESQDLEKDPSSRFEVAMDGLDVHYRRRLRQSLKEVLVRELRRAEFRPPWAPWKLRTQEDTSFSDVEGLLDEASKAHSWPDPDGEVAELLSELARGGTVDPGDYWASILQPILGPSQTVGAAKIMCTVNTRCAPQVRGVLLSAKPAAPPSPDAVRLGVQAWDLEGLRDDVGC</sequence>
<evidence type="ECO:0000256" key="2">
    <source>
        <dbReference type="SAM" id="MobiDB-lite"/>
    </source>
</evidence>
<accession>A0AA36JRV6</accession>
<keyword evidence="4" id="KW-1185">Reference proteome</keyword>
<dbReference type="AlphaFoldDB" id="A0AA36JRV6"/>
<protein>
    <submittedName>
        <fullName evidence="3">Uncharacterized protein</fullName>
    </submittedName>
</protein>
<dbReference type="InterPro" id="IPR017853">
    <property type="entry name" value="GH"/>
</dbReference>
<proteinExistence type="predicted"/>
<comment type="caution">
    <text evidence="3">The sequence shown here is derived from an EMBL/GenBank/DDBJ whole genome shotgun (WGS) entry which is preliminary data.</text>
</comment>
<gene>
    <name evidence="3" type="ORF">EVOR1521_LOCUS30973</name>
</gene>
<name>A0AA36JRV6_9DINO</name>
<dbReference type="Gene3D" id="3.20.20.80">
    <property type="entry name" value="Glycosidases"/>
    <property type="match status" value="1"/>
</dbReference>
<feature type="coiled-coil region" evidence="1">
    <location>
        <begin position="463"/>
        <end position="490"/>
    </location>
</feature>